<name>A0A939JYT4_9BACT</name>
<protein>
    <submittedName>
        <fullName evidence="2">Uncharacterized protein</fullName>
    </submittedName>
</protein>
<reference evidence="2 3" key="1">
    <citation type="submission" date="2021-03" db="EMBL/GenBank/DDBJ databases">
        <title>Fibrella sp. HMF5036 genome sequencing and assembly.</title>
        <authorList>
            <person name="Kang H."/>
            <person name="Kim H."/>
            <person name="Bae S."/>
            <person name="Joh K."/>
        </authorList>
    </citation>
    <scope>NUCLEOTIDE SEQUENCE [LARGE SCALE GENOMIC DNA]</scope>
    <source>
        <strain evidence="2 3">HMF5036</strain>
    </source>
</reference>
<feature type="transmembrane region" description="Helical" evidence="1">
    <location>
        <begin position="240"/>
        <end position="261"/>
    </location>
</feature>
<dbReference type="Proteomes" id="UP000664795">
    <property type="component" value="Unassembled WGS sequence"/>
</dbReference>
<dbReference type="EMBL" id="JAFMYU010000012">
    <property type="protein sequence ID" value="MBO0932439.1"/>
    <property type="molecule type" value="Genomic_DNA"/>
</dbReference>
<organism evidence="2 3">
    <name type="scientific">Fibrella aquatilis</name>
    <dbReference type="NCBI Taxonomy" id="2817059"/>
    <lineage>
        <taxon>Bacteria</taxon>
        <taxon>Pseudomonadati</taxon>
        <taxon>Bacteroidota</taxon>
        <taxon>Cytophagia</taxon>
        <taxon>Cytophagales</taxon>
        <taxon>Spirosomataceae</taxon>
        <taxon>Fibrella</taxon>
    </lineage>
</organism>
<accession>A0A939JYT4</accession>
<evidence type="ECO:0000313" key="2">
    <source>
        <dbReference type="EMBL" id="MBO0932439.1"/>
    </source>
</evidence>
<evidence type="ECO:0000256" key="1">
    <source>
        <dbReference type="SAM" id="Phobius"/>
    </source>
</evidence>
<sequence>MLSEPTLQTPATAPVRSNGLLINSIALIILTSLLTTVLHECAHFVPAYLYGFNPVLHHNYVAYDSAGRLVSQQLLIAAAGPGFSLLLGVVCLWLSTRLTEKGLLSLFLLWMGLQGVLAFFGYLFAAPFFTYGDTGFIFAKLGLPTWLVIVISVSSFVVLNVILKRMAFAFRFYGSIGQSVQQRANALILFPMLASVASAVLHLPVTTPLSIIAPAITPTIFLSIYGTFRRTDPGQPTVPLSQISWLLMGLTAAMIVVFRLLN</sequence>
<feature type="transmembrane region" description="Helical" evidence="1">
    <location>
        <begin position="74"/>
        <end position="94"/>
    </location>
</feature>
<dbReference type="AlphaFoldDB" id="A0A939JYT4"/>
<feature type="transmembrane region" description="Helical" evidence="1">
    <location>
        <begin position="209"/>
        <end position="228"/>
    </location>
</feature>
<keyword evidence="1" id="KW-0812">Transmembrane</keyword>
<feature type="transmembrane region" description="Helical" evidence="1">
    <location>
        <begin position="20"/>
        <end position="39"/>
    </location>
</feature>
<feature type="transmembrane region" description="Helical" evidence="1">
    <location>
        <begin position="184"/>
        <end position="203"/>
    </location>
</feature>
<evidence type="ECO:0000313" key="3">
    <source>
        <dbReference type="Proteomes" id="UP000664795"/>
    </source>
</evidence>
<keyword evidence="1" id="KW-1133">Transmembrane helix</keyword>
<gene>
    <name evidence="2" type="ORF">J2I48_15615</name>
</gene>
<feature type="transmembrane region" description="Helical" evidence="1">
    <location>
        <begin position="106"/>
        <end position="131"/>
    </location>
</feature>
<comment type="caution">
    <text evidence="2">The sequence shown here is derived from an EMBL/GenBank/DDBJ whole genome shotgun (WGS) entry which is preliminary data.</text>
</comment>
<feature type="transmembrane region" description="Helical" evidence="1">
    <location>
        <begin position="143"/>
        <end position="163"/>
    </location>
</feature>
<keyword evidence="1" id="KW-0472">Membrane</keyword>
<dbReference type="RefSeq" id="WP_207336400.1">
    <property type="nucleotide sequence ID" value="NZ_JAFMYU010000012.1"/>
</dbReference>
<keyword evidence="3" id="KW-1185">Reference proteome</keyword>
<proteinExistence type="predicted"/>